<evidence type="ECO:0000313" key="2">
    <source>
        <dbReference type="Proteomes" id="UP000582213"/>
    </source>
</evidence>
<protein>
    <submittedName>
        <fullName evidence="1">Uncharacterized protein</fullName>
    </submittedName>
</protein>
<organism evidence="1 2">
    <name type="scientific">Sulfurisphaera ohwakuensis</name>
    <dbReference type="NCBI Taxonomy" id="69656"/>
    <lineage>
        <taxon>Archaea</taxon>
        <taxon>Thermoproteota</taxon>
        <taxon>Thermoprotei</taxon>
        <taxon>Sulfolobales</taxon>
        <taxon>Sulfolobaceae</taxon>
        <taxon>Sulfurisphaera</taxon>
    </lineage>
</organism>
<dbReference type="AlphaFoldDB" id="A0A7J9RS20"/>
<gene>
    <name evidence="1" type="ORF">HNQ62_001503</name>
</gene>
<dbReference type="EMBL" id="JACHFY010000006">
    <property type="protein sequence ID" value="MBB5253733.1"/>
    <property type="molecule type" value="Genomic_DNA"/>
</dbReference>
<proteinExistence type="predicted"/>
<sequence>MISVNIYSVSTIKIGEMSEYIKHRFYHSVSNIKILYYLLLG</sequence>
<reference evidence="1 2" key="1">
    <citation type="submission" date="2020-08" db="EMBL/GenBank/DDBJ databases">
        <title>Genomic Encyclopedia of Type Strains, Phase IV (KMG-IV): sequencing the most valuable type-strain genomes for metagenomic binning, comparative biology and taxonomic classification.</title>
        <authorList>
            <person name="Goeker M."/>
        </authorList>
    </citation>
    <scope>NUCLEOTIDE SEQUENCE [LARGE SCALE GENOMIC DNA]</scope>
    <source>
        <strain evidence="1 2">DSM 12421</strain>
    </source>
</reference>
<dbReference type="Proteomes" id="UP000582213">
    <property type="component" value="Unassembled WGS sequence"/>
</dbReference>
<accession>A0A7J9RS20</accession>
<evidence type="ECO:0000313" key="1">
    <source>
        <dbReference type="EMBL" id="MBB5253733.1"/>
    </source>
</evidence>
<comment type="caution">
    <text evidence="1">The sequence shown here is derived from an EMBL/GenBank/DDBJ whole genome shotgun (WGS) entry which is preliminary data.</text>
</comment>
<name>A0A7J9RS20_SULOH</name>